<dbReference type="PANTHER" id="PTHR39186">
    <property type="entry name" value="DUF2071 FAMILY PROTEIN"/>
    <property type="match status" value="1"/>
</dbReference>
<evidence type="ECO:0008006" key="3">
    <source>
        <dbReference type="Google" id="ProtNLM"/>
    </source>
</evidence>
<gene>
    <name evidence="1" type="ORF">BTO30_12980</name>
</gene>
<name>A0A1Q8Q3A6_9BACI</name>
<dbReference type="Pfam" id="PF09844">
    <property type="entry name" value="DUF2071"/>
    <property type="match status" value="1"/>
</dbReference>
<evidence type="ECO:0000313" key="1">
    <source>
        <dbReference type="EMBL" id="OLN21808.1"/>
    </source>
</evidence>
<keyword evidence="2" id="KW-1185">Reference proteome</keyword>
<dbReference type="Proteomes" id="UP000185568">
    <property type="component" value="Unassembled WGS sequence"/>
</dbReference>
<dbReference type="PANTHER" id="PTHR39186:SF1">
    <property type="entry name" value="DUF2071 DOMAIN-CONTAINING PROTEIN"/>
    <property type="match status" value="1"/>
</dbReference>
<proteinExistence type="predicted"/>
<dbReference type="InterPro" id="IPR023375">
    <property type="entry name" value="ADC_dom_sf"/>
</dbReference>
<accession>A0A1Q8Q3A6</accession>
<sequence length="240" mass="28529">MEVEQRPYPLPSTPWLMQQTWHNMLFAHWPVSDIFLKAYLPEQLEIDTFDGTAWIGVISFKAHNTRLHGLPKFPFFHSYLELNVRTYVTYKGIPGIYFFSLDVDKRPVVMGAKMATSLPYRRAHMKMVITEPVVHFTSRRKDKPNESFQASYKQSTNIYSPAKESLEYWLLERYCLWTTKDNVLFRGDIHHDRWRITEAKASLHHHTMASFLPRYYFKTKPVLHFSGNKKVFIWPLQKVK</sequence>
<dbReference type="Gene3D" id="2.40.400.10">
    <property type="entry name" value="Acetoacetate decarboxylase-like"/>
    <property type="match status" value="1"/>
</dbReference>
<dbReference type="AlphaFoldDB" id="A0A1Q8Q3A6"/>
<protein>
    <recommendedName>
        <fullName evidence="3">DUF2071 domain-containing protein</fullName>
    </recommendedName>
</protein>
<dbReference type="EMBL" id="MSDU01000031">
    <property type="protein sequence ID" value="OLN21808.1"/>
    <property type="molecule type" value="Genomic_DNA"/>
</dbReference>
<reference evidence="1 2" key="1">
    <citation type="submission" date="2016-12" db="EMBL/GenBank/DDBJ databases">
        <title>Domibacillus antri genome sequencing.</title>
        <authorList>
            <person name="Verma A."/>
            <person name="Krishnamurthi S."/>
        </authorList>
    </citation>
    <scope>NUCLEOTIDE SEQUENCE [LARGE SCALE GENOMIC DNA]</scope>
    <source>
        <strain evidence="1 2">XD80</strain>
    </source>
</reference>
<comment type="caution">
    <text evidence="1">The sequence shown here is derived from an EMBL/GenBank/DDBJ whole genome shotgun (WGS) entry which is preliminary data.</text>
</comment>
<dbReference type="InterPro" id="IPR018644">
    <property type="entry name" value="DUF2071"/>
</dbReference>
<dbReference type="SUPFAM" id="SSF160104">
    <property type="entry name" value="Acetoacetate decarboxylase-like"/>
    <property type="match status" value="1"/>
</dbReference>
<organism evidence="1 2">
    <name type="scientific">Domibacillus antri</name>
    <dbReference type="NCBI Taxonomy" id="1714264"/>
    <lineage>
        <taxon>Bacteria</taxon>
        <taxon>Bacillati</taxon>
        <taxon>Bacillota</taxon>
        <taxon>Bacilli</taxon>
        <taxon>Bacillales</taxon>
        <taxon>Bacillaceae</taxon>
        <taxon>Domibacillus</taxon>
    </lineage>
</organism>
<evidence type="ECO:0000313" key="2">
    <source>
        <dbReference type="Proteomes" id="UP000185568"/>
    </source>
</evidence>